<dbReference type="EMBL" id="JBEAFC010000003">
    <property type="protein sequence ID" value="KAL1561389.1"/>
    <property type="molecule type" value="Genomic_DNA"/>
</dbReference>
<accession>A0ABD1I004</accession>
<dbReference type="PROSITE" id="PS50144">
    <property type="entry name" value="MATH"/>
    <property type="match status" value="2"/>
</dbReference>
<feature type="domain" description="MATH" evidence="1">
    <location>
        <begin position="171"/>
        <end position="292"/>
    </location>
</feature>
<dbReference type="InterPro" id="IPR008974">
    <property type="entry name" value="TRAF-like"/>
</dbReference>
<name>A0ABD1I004_SALDI</name>
<dbReference type="AlphaFoldDB" id="A0ABD1I004"/>
<evidence type="ECO:0000313" key="2">
    <source>
        <dbReference type="EMBL" id="KAL1561389.1"/>
    </source>
</evidence>
<dbReference type="InterPro" id="IPR002083">
    <property type="entry name" value="MATH/TRAF_dom"/>
</dbReference>
<proteinExistence type="predicted"/>
<gene>
    <name evidence="2" type="ORF">AAHA92_04099</name>
</gene>
<reference evidence="2 3" key="1">
    <citation type="submission" date="2024-06" db="EMBL/GenBank/DDBJ databases">
        <title>A chromosome level genome sequence of Diviner's sage (Salvia divinorum).</title>
        <authorList>
            <person name="Ford S.A."/>
            <person name="Ro D.-K."/>
            <person name="Ness R.W."/>
            <person name="Phillips M.A."/>
        </authorList>
    </citation>
    <scope>NUCLEOTIDE SEQUENCE [LARGE SCALE GENOMIC DNA]</scope>
    <source>
        <strain evidence="2">SAF-2024a</strain>
        <tissue evidence="2">Leaf</tissue>
    </source>
</reference>
<comment type="caution">
    <text evidence="2">The sequence shown here is derived from an EMBL/GenBank/DDBJ whole genome shotgun (WGS) entry which is preliminary data.</text>
</comment>
<dbReference type="PANTHER" id="PTHR46162">
    <property type="entry name" value="TRAF-LIKE FAMILY PROTEIN"/>
    <property type="match status" value="1"/>
</dbReference>
<protein>
    <recommendedName>
        <fullName evidence="1">MATH domain-containing protein</fullName>
    </recommendedName>
</protein>
<dbReference type="SUPFAM" id="SSF49599">
    <property type="entry name" value="TRAF domain-like"/>
    <property type="match status" value="2"/>
</dbReference>
<dbReference type="Pfam" id="PF22486">
    <property type="entry name" value="MATH_2"/>
    <property type="match status" value="2"/>
</dbReference>
<sequence length="299" mass="34591">MTQLPANLNAKSKEFYEETRAAPPSNFLMKIEWFSPSRATSMRSFETRAFEAGGYTWKLTINFEQEREDYVSVYLSVADSDSLALGLGWEVNAIFTFFLHNQLADNYSSFRGTTRRFNAVNNKWGFSKLMSINSLMEGHVVDGVCVFGAEVFVLKPPHLVECLSFVRRVDFVSREFMISGFSKLVDMWVSEEFVVEDHIWRVQVYPRRNSSRPKGRFVSMYLECVSAKSFAQHQKINAEGFIRIDKKPNSLPIYMKHWFRSSMDHWGHNEFISIGDVRSCPDEDCFSLELELRVLAIVS</sequence>
<keyword evidence="3" id="KW-1185">Reference proteome</keyword>
<evidence type="ECO:0000313" key="3">
    <source>
        <dbReference type="Proteomes" id="UP001567538"/>
    </source>
</evidence>
<dbReference type="Gene3D" id="2.60.210.10">
    <property type="entry name" value="Apoptosis, Tumor Necrosis Factor Receptor Associated Protein 2, Chain A"/>
    <property type="match status" value="2"/>
</dbReference>
<organism evidence="2 3">
    <name type="scientific">Salvia divinorum</name>
    <name type="common">Maria pastora</name>
    <name type="synonym">Diviner's sage</name>
    <dbReference type="NCBI Taxonomy" id="28513"/>
    <lineage>
        <taxon>Eukaryota</taxon>
        <taxon>Viridiplantae</taxon>
        <taxon>Streptophyta</taxon>
        <taxon>Embryophyta</taxon>
        <taxon>Tracheophyta</taxon>
        <taxon>Spermatophyta</taxon>
        <taxon>Magnoliopsida</taxon>
        <taxon>eudicotyledons</taxon>
        <taxon>Gunneridae</taxon>
        <taxon>Pentapetalae</taxon>
        <taxon>asterids</taxon>
        <taxon>lamiids</taxon>
        <taxon>Lamiales</taxon>
        <taxon>Lamiaceae</taxon>
        <taxon>Nepetoideae</taxon>
        <taxon>Mentheae</taxon>
        <taxon>Salviinae</taxon>
        <taxon>Salvia</taxon>
        <taxon>Salvia subgen. Calosphace</taxon>
    </lineage>
</organism>
<dbReference type="Proteomes" id="UP001567538">
    <property type="component" value="Unassembled WGS sequence"/>
</dbReference>
<evidence type="ECO:0000259" key="1">
    <source>
        <dbReference type="PROSITE" id="PS50144"/>
    </source>
</evidence>
<feature type="domain" description="MATH" evidence="1">
    <location>
        <begin position="24"/>
        <end position="151"/>
    </location>
</feature>
<dbReference type="PANTHER" id="PTHR46162:SF20">
    <property type="entry name" value="UBIQUITIN CARBOXYL-TERMINAL HYDROLASE 7-LIKE ISOFORM X1"/>
    <property type="match status" value="1"/>
</dbReference>
<dbReference type="CDD" id="cd00121">
    <property type="entry name" value="MATH"/>
    <property type="match status" value="2"/>
</dbReference>